<sequence length="99" mass="12025">MAYFLYRKDLAFFVSPKIAECIINNIEIEDSEIMAITFTFLGDRYKTIIDREFANKYYIENEDIFDLETDHKEELFFELQPVPYSLFKNFLSKNNMHWQ</sequence>
<accession>A0A2T5XWF8</accession>
<dbReference type="RefSeq" id="WP_107781646.1">
    <property type="nucleotide sequence ID" value="NZ_QBKG01000003.1"/>
</dbReference>
<protein>
    <submittedName>
        <fullName evidence="1">Uncharacterized protein</fullName>
    </submittedName>
</protein>
<dbReference type="AlphaFoldDB" id="A0A2T5XWF8"/>
<evidence type="ECO:0000313" key="2">
    <source>
        <dbReference type="Proteomes" id="UP000243985"/>
    </source>
</evidence>
<dbReference type="Proteomes" id="UP000243985">
    <property type="component" value="Unassembled WGS sequence"/>
</dbReference>
<gene>
    <name evidence="1" type="ORF">C8P65_10374</name>
</gene>
<evidence type="ECO:0000313" key="1">
    <source>
        <dbReference type="EMBL" id="PTX07706.1"/>
    </source>
</evidence>
<organism evidence="1 2">
    <name type="scientific">Capnocytophaga leadbetteri</name>
    <dbReference type="NCBI Taxonomy" id="327575"/>
    <lineage>
        <taxon>Bacteria</taxon>
        <taxon>Pseudomonadati</taxon>
        <taxon>Bacteroidota</taxon>
        <taxon>Flavobacteriia</taxon>
        <taxon>Flavobacteriales</taxon>
        <taxon>Flavobacteriaceae</taxon>
        <taxon>Capnocytophaga</taxon>
    </lineage>
</organism>
<dbReference type="GeneID" id="84580268"/>
<comment type="caution">
    <text evidence="1">The sequence shown here is derived from an EMBL/GenBank/DDBJ whole genome shotgun (WGS) entry which is preliminary data.</text>
</comment>
<name>A0A2T5XWF8_9FLAO</name>
<proteinExistence type="predicted"/>
<dbReference type="EMBL" id="QBKG01000003">
    <property type="protein sequence ID" value="PTX07706.1"/>
    <property type="molecule type" value="Genomic_DNA"/>
</dbReference>
<reference evidence="1 2" key="1">
    <citation type="submission" date="2018-04" db="EMBL/GenBank/DDBJ databases">
        <title>Genomic Encyclopedia of Archaeal and Bacterial Type Strains, Phase II (KMG-II): from individual species to whole genera.</title>
        <authorList>
            <person name="Goeker M."/>
        </authorList>
    </citation>
    <scope>NUCLEOTIDE SEQUENCE [LARGE SCALE GENOMIC DNA]</scope>
    <source>
        <strain evidence="1 2">DSM 22902</strain>
    </source>
</reference>